<accession>A0ABS1CMP9</accession>
<reference evidence="1 2" key="1">
    <citation type="journal article" date="2020" name="Microorganisms">
        <title>Osmotic Adaptation and Compatible Solute Biosynthesis of Phototrophic Bacteria as Revealed from Genome Analyses.</title>
        <authorList>
            <person name="Imhoff J.F."/>
            <person name="Rahn T."/>
            <person name="Kunzel S."/>
            <person name="Keller A."/>
            <person name="Neulinger S.C."/>
        </authorList>
    </citation>
    <scope>NUCLEOTIDE SEQUENCE [LARGE SCALE GENOMIC DNA]</scope>
    <source>
        <strain evidence="1 2">DSM 6210</strain>
    </source>
</reference>
<name>A0ABS1CMP9_9GAMM</name>
<comment type="caution">
    <text evidence="1">The sequence shown here is derived from an EMBL/GenBank/DDBJ whole genome shotgun (WGS) entry which is preliminary data.</text>
</comment>
<evidence type="ECO:0000313" key="2">
    <source>
        <dbReference type="Proteomes" id="UP000748752"/>
    </source>
</evidence>
<protein>
    <submittedName>
        <fullName evidence="1">Uncharacterized protein</fullName>
    </submittedName>
</protein>
<dbReference type="Proteomes" id="UP000748752">
    <property type="component" value="Unassembled WGS sequence"/>
</dbReference>
<organism evidence="1 2">
    <name type="scientific">Thiohalocapsa halophila</name>
    <dbReference type="NCBI Taxonomy" id="69359"/>
    <lineage>
        <taxon>Bacteria</taxon>
        <taxon>Pseudomonadati</taxon>
        <taxon>Pseudomonadota</taxon>
        <taxon>Gammaproteobacteria</taxon>
        <taxon>Chromatiales</taxon>
        <taxon>Chromatiaceae</taxon>
        <taxon>Thiohalocapsa</taxon>
    </lineage>
</organism>
<evidence type="ECO:0000313" key="1">
    <source>
        <dbReference type="EMBL" id="MBK1633119.1"/>
    </source>
</evidence>
<gene>
    <name evidence="1" type="ORF">CKO31_20660</name>
</gene>
<keyword evidence="2" id="KW-1185">Reference proteome</keyword>
<dbReference type="RefSeq" id="WP_200241125.1">
    <property type="nucleotide sequence ID" value="NZ_NRRV01000068.1"/>
</dbReference>
<dbReference type="EMBL" id="NRRV01000068">
    <property type="protein sequence ID" value="MBK1633119.1"/>
    <property type="molecule type" value="Genomic_DNA"/>
</dbReference>
<sequence>MSDDITTWPELAIALYDKLTGRGAEITYEFDQLDVYVPSKVDADPKSAKWTLNGTLKIRTRDAGAAS</sequence>
<proteinExistence type="predicted"/>